<dbReference type="KEGG" id="scya:EJ357_33790"/>
<gene>
    <name evidence="1" type="ORF">EJ357_33790</name>
</gene>
<dbReference type="Pfam" id="PF14435">
    <property type="entry name" value="SUKH-4"/>
    <property type="match status" value="1"/>
</dbReference>
<evidence type="ECO:0000313" key="1">
    <source>
        <dbReference type="EMBL" id="AZQ37820.1"/>
    </source>
</evidence>
<dbReference type="InterPro" id="IPR025851">
    <property type="entry name" value="SUKH-4"/>
</dbReference>
<proteinExistence type="predicted"/>
<dbReference type="AlphaFoldDB" id="A0A3S9MFA9"/>
<protein>
    <recommendedName>
        <fullName evidence="3">SMI1/KNR4 family protein</fullName>
    </recommendedName>
</protein>
<organism evidence="1 2">
    <name type="scientific">Streptomyces cyaneochromogenes</name>
    <dbReference type="NCBI Taxonomy" id="2496836"/>
    <lineage>
        <taxon>Bacteria</taxon>
        <taxon>Bacillati</taxon>
        <taxon>Actinomycetota</taxon>
        <taxon>Actinomycetes</taxon>
        <taxon>Kitasatosporales</taxon>
        <taxon>Streptomycetaceae</taxon>
        <taxon>Streptomyces</taxon>
    </lineage>
</organism>
<dbReference type="RefSeq" id="WP_126395488.1">
    <property type="nucleotide sequence ID" value="NZ_CP034539.1"/>
</dbReference>
<reference evidence="1 2" key="1">
    <citation type="journal article" date="2019" name="Int. J. Syst. Evol. Microbiol.">
        <title>Streptomyces cyaneochromogenes sp. nov., a blue pigment-producing actinomycete from manganese-contaminated soil.</title>
        <authorList>
            <person name="Tang X."/>
            <person name="Zhao J."/>
            <person name="Li K."/>
            <person name="Chen Z."/>
            <person name="Sun Y."/>
            <person name="Gao J."/>
        </authorList>
    </citation>
    <scope>NUCLEOTIDE SEQUENCE [LARGE SCALE GENOMIC DNA]</scope>
    <source>
        <strain evidence="1 2">MK-45</strain>
    </source>
</reference>
<keyword evidence="2" id="KW-1185">Reference proteome</keyword>
<dbReference type="Proteomes" id="UP000280298">
    <property type="component" value="Chromosome"/>
</dbReference>
<dbReference type="EMBL" id="CP034539">
    <property type="protein sequence ID" value="AZQ37820.1"/>
    <property type="molecule type" value="Genomic_DNA"/>
</dbReference>
<sequence length="192" mass="21708">MSTPIDRKTLESAFSPDELTTFSAAAVAGIRHQPSSRFLRHVGIPSRPNPWFDLVDGSAEQARTLGDCYDDLRERWTNLPESAESWLLLGVIPYDDIALDGVTGVVHCLPGDESEIYPLNKDLDSFAHFLHLLEKERPNYDFEFESEQETLDPEGAARRLADEMREIDPEALAVSHSRWHGILEYVACPEIR</sequence>
<evidence type="ECO:0008006" key="3">
    <source>
        <dbReference type="Google" id="ProtNLM"/>
    </source>
</evidence>
<name>A0A3S9MFA9_9ACTN</name>
<accession>A0A3S9MFA9</accession>
<dbReference type="OrthoDB" id="4108903at2"/>
<evidence type="ECO:0000313" key="2">
    <source>
        <dbReference type="Proteomes" id="UP000280298"/>
    </source>
</evidence>